<name>A0A2N9HWT7_FAGSY</name>
<protein>
    <submittedName>
        <fullName evidence="1">Uncharacterized protein</fullName>
    </submittedName>
</protein>
<sequence>MFGRQWPWEFFPSRAVLDYPPSDLGVDLSKKLLLRSPFGIAWLSLPWSIRSILPTVCSGWTSSNVMVLAIYRMVSKILLLC</sequence>
<proteinExistence type="predicted"/>
<gene>
    <name evidence="1" type="ORF">FSB_LOCUS44450</name>
</gene>
<accession>A0A2N9HWT7</accession>
<dbReference type="AlphaFoldDB" id="A0A2N9HWT7"/>
<dbReference type="EMBL" id="OIVN01004301">
    <property type="protein sequence ID" value="SPD16568.1"/>
    <property type="molecule type" value="Genomic_DNA"/>
</dbReference>
<organism evidence="1">
    <name type="scientific">Fagus sylvatica</name>
    <name type="common">Beechnut</name>
    <dbReference type="NCBI Taxonomy" id="28930"/>
    <lineage>
        <taxon>Eukaryota</taxon>
        <taxon>Viridiplantae</taxon>
        <taxon>Streptophyta</taxon>
        <taxon>Embryophyta</taxon>
        <taxon>Tracheophyta</taxon>
        <taxon>Spermatophyta</taxon>
        <taxon>Magnoliopsida</taxon>
        <taxon>eudicotyledons</taxon>
        <taxon>Gunneridae</taxon>
        <taxon>Pentapetalae</taxon>
        <taxon>rosids</taxon>
        <taxon>fabids</taxon>
        <taxon>Fagales</taxon>
        <taxon>Fagaceae</taxon>
        <taxon>Fagus</taxon>
    </lineage>
</organism>
<reference evidence="1" key="1">
    <citation type="submission" date="2018-02" db="EMBL/GenBank/DDBJ databases">
        <authorList>
            <person name="Cohen D.B."/>
            <person name="Kent A.D."/>
        </authorList>
    </citation>
    <scope>NUCLEOTIDE SEQUENCE</scope>
</reference>
<evidence type="ECO:0000313" key="1">
    <source>
        <dbReference type="EMBL" id="SPD16568.1"/>
    </source>
</evidence>